<dbReference type="Proteomes" id="UP000271098">
    <property type="component" value="Unassembled WGS sequence"/>
</dbReference>
<feature type="domain" description="Helicase C-terminal" evidence="2">
    <location>
        <begin position="1"/>
        <end position="102"/>
    </location>
</feature>
<name>A0A183EZY2_9BILA</name>
<feature type="compositionally biased region" description="Polar residues" evidence="1">
    <location>
        <begin position="8"/>
        <end position="22"/>
    </location>
</feature>
<proteinExistence type="predicted"/>
<sequence length="102" mass="11549">MNRGYEVGSNQSSSVDGQTSEQQRAMIEDFNHGIVKILVATSVAEEGLDISACNLIIKYNNAGSERTLIQRREAESEVFELYEHFNYLHFDSSYYALTGNEF</sequence>
<evidence type="ECO:0000313" key="3">
    <source>
        <dbReference type="EMBL" id="VDN45675.1"/>
    </source>
</evidence>
<protein>
    <submittedName>
        <fullName evidence="5">Helicase C-terminal domain-containing protein</fullName>
    </submittedName>
</protein>
<dbReference type="SMART" id="SM00490">
    <property type="entry name" value="HELICc"/>
    <property type="match status" value="1"/>
</dbReference>
<dbReference type="EMBL" id="UYRT01111601">
    <property type="protein sequence ID" value="VDN45675.1"/>
    <property type="molecule type" value="Genomic_DNA"/>
</dbReference>
<dbReference type="Pfam" id="PF00271">
    <property type="entry name" value="Helicase_C"/>
    <property type="match status" value="1"/>
</dbReference>
<reference evidence="5" key="1">
    <citation type="submission" date="2016-06" db="UniProtKB">
        <authorList>
            <consortium name="WormBaseParasite"/>
        </authorList>
    </citation>
    <scope>IDENTIFICATION</scope>
</reference>
<dbReference type="InterPro" id="IPR001650">
    <property type="entry name" value="Helicase_C-like"/>
</dbReference>
<feature type="region of interest" description="Disordered" evidence="1">
    <location>
        <begin position="1"/>
        <end position="22"/>
    </location>
</feature>
<gene>
    <name evidence="3" type="ORF">GPUH_LOCUS26523</name>
</gene>
<reference evidence="3 4" key="2">
    <citation type="submission" date="2018-11" db="EMBL/GenBank/DDBJ databases">
        <authorList>
            <consortium name="Pathogen Informatics"/>
        </authorList>
    </citation>
    <scope>NUCLEOTIDE SEQUENCE [LARGE SCALE GENOMIC DNA]</scope>
</reference>
<dbReference type="PANTHER" id="PTHR14074">
    <property type="entry name" value="HELICASE WITH DEATH DOMAIN-RELATED"/>
    <property type="match status" value="1"/>
</dbReference>
<organism evidence="5">
    <name type="scientific">Gongylonema pulchrum</name>
    <dbReference type="NCBI Taxonomy" id="637853"/>
    <lineage>
        <taxon>Eukaryota</taxon>
        <taxon>Metazoa</taxon>
        <taxon>Ecdysozoa</taxon>
        <taxon>Nematoda</taxon>
        <taxon>Chromadorea</taxon>
        <taxon>Rhabditida</taxon>
        <taxon>Spirurina</taxon>
        <taxon>Spiruromorpha</taxon>
        <taxon>Spiruroidea</taxon>
        <taxon>Gongylonematidae</taxon>
        <taxon>Gongylonema</taxon>
    </lineage>
</organism>
<dbReference type="PROSITE" id="PS51194">
    <property type="entry name" value="HELICASE_CTER"/>
    <property type="match status" value="1"/>
</dbReference>
<dbReference type="WBParaSite" id="GPUH_0002655301-mRNA-1">
    <property type="protein sequence ID" value="GPUH_0002655301-mRNA-1"/>
    <property type="gene ID" value="GPUH_0002655301"/>
</dbReference>
<evidence type="ECO:0000259" key="2">
    <source>
        <dbReference type="PROSITE" id="PS51194"/>
    </source>
</evidence>
<dbReference type="InterPro" id="IPR051363">
    <property type="entry name" value="RLR_Helicase"/>
</dbReference>
<keyword evidence="4" id="KW-1185">Reference proteome</keyword>
<dbReference type="InterPro" id="IPR027417">
    <property type="entry name" value="P-loop_NTPase"/>
</dbReference>
<evidence type="ECO:0000313" key="5">
    <source>
        <dbReference type="WBParaSite" id="GPUH_0002655301-mRNA-1"/>
    </source>
</evidence>
<dbReference type="PANTHER" id="PTHR14074:SF16">
    <property type="entry name" value="ANTIVIRAL INNATE IMMUNE RESPONSE RECEPTOR RIG-I"/>
    <property type="match status" value="1"/>
</dbReference>
<dbReference type="AlphaFoldDB" id="A0A183EZY2"/>
<evidence type="ECO:0000313" key="4">
    <source>
        <dbReference type="Proteomes" id="UP000271098"/>
    </source>
</evidence>
<dbReference type="GO" id="GO:0005737">
    <property type="term" value="C:cytoplasm"/>
    <property type="evidence" value="ECO:0007669"/>
    <property type="project" value="TreeGrafter"/>
</dbReference>
<dbReference type="SUPFAM" id="SSF52540">
    <property type="entry name" value="P-loop containing nucleoside triphosphate hydrolases"/>
    <property type="match status" value="1"/>
</dbReference>
<dbReference type="OrthoDB" id="416741at2759"/>
<accession>A0A183EZY2</accession>
<evidence type="ECO:0000256" key="1">
    <source>
        <dbReference type="SAM" id="MobiDB-lite"/>
    </source>
</evidence>
<dbReference type="Gene3D" id="3.40.50.300">
    <property type="entry name" value="P-loop containing nucleotide triphosphate hydrolases"/>
    <property type="match status" value="1"/>
</dbReference>